<dbReference type="InterPro" id="IPR041033">
    <property type="entry name" value="SpaA_PFL_dom_1"/>
</dbReference>
<evidence type="ECO:0000256" key="3">
    <source>
        <dbReference type="ARBA" id="ARBA00022729"/>
    </source>
</evidence>
<feature type="domain" description="SpaA-like prealbumin fold" evidence="6">
    <location>
        <begin position="943"/>
        <end position="1034"/>
    </location>
</feature>
<evidence type="ECO:0000256" key="4">
    <source>
        <dbReference type="SAM" id="MobiDB-lite"/>
    </source>
</evidence>
<name>A0A369LF75_9ACTN</name>
<evidence type="ECO:0000259" key="6">
    <source>
        <dbReference type="Pfam" id="PF17802"/>
    </source>
</evidence>
<proteinExistence type="inferred from homology"/>
<sequence>MKHTGSGSHTARATLGRLGVGALSIVFALSQVLGLLGTAVPSAWAEAAAEPETVTVTLAAGEHGVLAIAGEDAESDTVTVDRGSNVTVEVTPDDGWFADSLTAFAGDGSEAAKLEVEDGRATFKAETDTTVTCAFYENGSNGSAALEAVATDASAKQAKQASDKAYIKANLDESLSDLDKFERRDVLTVTTTTVDSGKVATPTLDGLWADADGDGMGDYSDALKSNAVSHAVLYDLDDSSDYLVGRAGSDISGATLADWGASENNADAAMRRGFKFDAATGLVYVPKKYTVKNSAGEYKVASSRIQLLYATSDKGAANTFPVKVEAENVDGRAAKSGTASVDVSSPDTQIALARDKAARKSISDATIESVTVNGIEYTRDLDMWTYDKDTGTLDILIAAAGVRSVDIKLANDAEKNVGSWLSSLATEAFAGNVWNIGTWEFQSAPWAGMSFHTAGHNRYTGTTTGATLPAVENPSGGRYEAKTIYQALGTQNVDVSALQSGAWSIERSCTIAAQTVSGVTIPNATSVDLTCGHVGVNPSGQLDASYNQAVHTDDDYGQTVRIAAVNGDEAIIGVTVPTTFTQAGAGFFKIKWKLNKVRYTFSKCSANVSITDGNSEYSVEGAEYDIYRSSDNALVSHIVTDASGNAALDLEPNQAYYAVETKAPAGYTLHKGHIAFRTGNSAGTEQLKDDPGTVRIKINKKDSATLGGAQSGASLKGAEYSIASLSSPSWGPVTVTTDENGYAVIRDVPLGELTVTETKAPAGYKLDTTVHKYTISRDDPRAEGIFELEPENDFSENPISFDIEIAKTKGGEDDSWESDDGQGNAATGVQFQIISNTTNEVVGTLTTNDAGFASTKDAATCDEISVSEAKTDDPARPWFGSGKRNAGISGAVPYDAAGYTIREVDSTVPEGFDHVDDWTISADDLVDGTTKYYSVIDKTLNSRIQIVKTDAETGNTVPLSGFKFQVLDSNGETMSFADPYDVNGTVDTFTTDDAGQVTIPQRLKSGKYSIKEVSAVAPYTVNGDAVGFEVPKDYKKASPVTVIKVSDKQAKGKATITKTCSHDGEALQGAEYDVVAQQDIVSPDGTVRAAAGDVVDHVKTGQDGRATTKELYLGSGSAAYAFIETKPPSGHVIDETPVAFTLSYKDGATAEVKAASDQSDAAVKFEVDKTVMGADTPLPGAKFQAWNTDDEISIGSAAGNLAVRAEAGSEVSIRKAVSTANVKSEADDGTSLVLKSADGLETQLGPDAIDMKPGTYTLTATQDGKTLEGAEVEIEAGKAYTAKVAGGLLGNHAVLSDDGYAMPAIKLAWSEANSAYVALDLGLGTYDLTVAGKAAGQVEIDGDGPTYILVSGGRARRVPVLLKEGKSATEGVTGADGSTDFLHLAPGTYRVAEIEAPAGYVEAPGIKTFTVGADGRIDGRDSGQAAFEDDYTKVRISKRDITDESEIEGAKLTVTDSEGTTIDSWTSTTEDHEIDALAPGKYTLTEQRPPTAYDQAESIEFEVRKTGEVQTVTMYDSPISISGEIDKRQEIADPTAKDTDANGDGLNTAETKASDDGSYAYTIDFRSTSNTWTDEFTVEDDLTAAVDGRAQLTSITTPQALEDYDGKMNVWYRTDKTPDDHVDESSANATLTDGHENPWLSDEATAPTLGEDGRAVDFTGWKLWRADVPTTEATELAVADLGLEEGEHVTAIRFEYGRVEQGFTTRDGGWDREGIKDVHDDIASAEDTAAENGSHTDDSGTGTGTAYAPAIVRMKATDGYTAGTSLDNYARVDLTRNGGGDGLEDHDEDQVTQTAKAVTAPPTNLDQTGRNVIIGLAATLAAAAAAAAALIYRRCHAYPDPTPADGEDDGYEEDAREREYRDDRYTDGYDRDPYGYDDGYRDSYRDRY</sequence>
<keyword evidence="3" id="KW-0732">Signal</keyword>
<accession>A0A369LF75</accession>
<comment type="caution">
    <text evidence="7">The sequence shown here is derived from an EMBL/GenBank/DDBJ whole genome shotgun (WGS) entry which is preliminary data.</text>
</comment>
<evidence type="ECO:0000256" key="1">
    <source>
        <dbReference type="ARBA" id="ARBA00007257"/>
    </source>
</evidence>
<feature type="domain" description="SpaA-like prealbumin fold" evidence="6">
    <location>
        <begin position="1052"/>
        <end position="1154"/>
    </location>
</feature>
<comment type="similarity">
    <text evidence="1">Belongs to the serine-aspartate repeat-containing protein (SDr) family.</text>
</comment>
<dbReference type="EMBL" id="PPTP01000001">
    <property type="protein sequence ID" value="RDB57339.1"/>
    <property type="molecule type" value="Genomic_DNA"/>
</dbReference>
<feature type="region of interest" description="Disordered" evidence="4">
    <location>
        <begin position="1618"/>
        <end position="1652"/>
    </location>
</feature>
<reference evidence="7 8" key="1">
    <citation type="journal article" date="2018" name="Elife">
        <title>Discovery and characterization of a prevalent human gut bacterial enzyme sufficient for the inactivation of a family of plant toxins.</title>
        <authorList>
            <person name="Koppel N."/>
            <person name="Bisanz J.E."/>
            <person name="Pandelia M.E."/>
            <person name="Turnbaugh P.J."/>
            <person name="Balskus E.P."/>
        </authorList>
    </citation>
    <scope>NUCLEOTIDE SEQUENCE [LARGE SCALE GENOMIC DNA]</scope>
    <source>
        <strain evidence="8">anaerobia AP69FAA</strain>
    </source>
</reference>
<dbReference type="PANTHER" id="PTHR36108:SF13">
    <property type="entry name" value="COLOSSIN-B-RELATED"/>
    <property type="match status" value="1"/>
</dbReference>
<keyword evidence="2" id="KW-0964">Secreted</keyword>
<feature type="domain" description="SpaA-like prealbumin fold" evidence="6">
    <location>
        <begin position="1433"/>
        <end position="1516"/>
    </location>
</feature>
<dbReference type="Pfam" id="PF17802">
    <property type="entry name" value="SpaA"/>
    <property type="match status" value="6"/>
</dbReference>
<feature type="domain" description="SpaA-like prealbumin fold" evidence="6">
    <location>
        <begin position="611"/>
        <end position="681"/>
    </location>
</feature>
<dbReference type="GO" id="GO:0005975">
    <property type="term" value="P:carbohydrate metabolic process"/>
    <property type="evidence" value="ECO:0007669"/>
    <property type="project" value="UniProtKB-ARBA"/>
</dbReference>
<dbReference type="InterPro" id="IPR013783">
    <property type="entry name" value="Ig-like_fold"/>
</dbReference>
<dbReference type="OrthoDB" id="3169232at2"/>
<feature type="transmembrane region" description="Helical" evidence="5">
    <location>
        <begin position="1812"/>
        <end position="1832"/>
    </location>
</feature>
<dbReference type="PANTHER" id="PTHR36108">
    <property type="entry name" value="COLOSSIN-B-RELATED"/>
    <property type="match status" value="1"/>
</dbReference>
<dbReference type="RefSeq" id="WP_114619891.1">
    <property type="nucleotide sequence ID" value="NZ_PPTP01000001.1"/>
</dbReference>
<evidence type="ECO:0000313" key="8">
    <source>
        <dbReference type="Proteomes" id="UP000253792"/>
    </source>
</evidence>
<feature type="domain" description="SpaA-like prealbumin fold" evidence="6">
    <location>
        <begin position="1363"/>
        <end position="1415"/>
    </location>
</feature>
<organism evidence="7 8">
    <name type="scientific">Senegalimassilia anaerobia</name>
    <dbReference type="NCBI Taxonomy" id="1473216"/>
    <lineage>
        <taxon>Bacteria</taxon>
        <taxon>Bacillati</taxon>
        <taxon>Actinomycetota</taxon>
        <taxon>Coriobacteriia</taxon>
        <taxon>Coriobacteriales</taxon>
        <taxon>Coriobacteriaceae</taxon>
        <taxon>Senegalimassilia</taxon>
    </lineage>
</organism>
<feature type="domain" description="SpaA-like prealbumin fold" evidence="6">
    <location>
        <begin position="696"/>
        <end position="779"/>
    </location>
</feature>
<evidence type="ECO:0000256" key="5">
    <source>
        <dbReference type="SAM" id="Phobius"/>
    </source>
</evidence>
<evidence type="ECO:0000256" key="2">
    <source>
        <dbReference type="ARBA" id="ARBA00022525"/>
    </source>
</evidence>
<keyword evidence="5" id="KW-1133">Transmembrane helix</keyword>
<keyword evidence="5" id="KW-0472">Membrane</keyword>
<protein>
    <recommendedName>
        <fullName evidence="6">SpaA-like prealbumin fold domain-containing protein</fullName>
    </recommendedName>
</protein>
<evidence type="ECO:0000313" key="7">
    <source>
        <dbReference type="EMBL" id="RDB57339.1"/>
    </source>
</evidence>
<dbReference type="Proteomes" id="UP000253792">
    <property type="component" value="Unassembled WGS sequence"/>
</dbReference>
<feature type="compositionally biased region" description="Basic and acidic residues" evidence="4">
    <location>
        <begin position="1853"/>
        <end position="1888"/>
    </location>
</feature>
<dbReference type="Gene3D" id="2.60.40.10">
    <property type="entry name" value="Immunoglobulins"/>
    <property type="match status" value="6"/>
</dbReference>
<feature type="region of interest" description="Disordered" evidence="4">
    <location>
        <begin position="1838"/>
        <end position="1888"/>
    </location>
</feature>
<keyword evidence="8" id="KW-1185">Reference proteome</keyword>
<gene>
    <name evidence="7" type="ORF">C1880_00475</name>
</gene>
<keyword evidence="5" id="KW-0812">Transmembrane</keyword>